<dbReference type="AlphaFoldDB" id="A0A2W4TRG7"/>
<evidence type="ECO:0000313" key="4">
    <source>
        <dbReference type="Proteomes" id="UP000249354"/>
    </source>
</evidence>
<sequence length="267" mass="30370">MWIGLLTFVWLMCSGQVAAATLTERQQAFPNWESKPEVQLSDGDLAYPNWMNGTWRMTSTLIDMQAPFAPEIVTPGFEGNRQFLDQPVRAVIKFKPVRVSSRSFLDRVIPGDDDDEIQIVSDRAFNGLSLARAYLGDDWVKAVKVDPDDPNRQVTFLKNNQQLVSTVTGRSVERPNAVSFATTEIFQQYFRNAKDAEDRPVIYLNEVENTTIYRRHSDPNFPISADQITAIYLSPQDPDYFKAKDAPVALYRYQLSFSLIRDASGTR</sequence>
<comment type="caution">
    <text evidence="3">The sequence shown here is derived from an EMBL/GenBank/DDBJ whole genome shotgun (WGS) entry which is preliminary data.</text>
</comment>
<name>A0A2W4TRG7_9CYAN</name>
<dbReference type="EMBL" id="QBMC01000172">
    <property type="protein sequence ID" value="PZO11736.1"/>
    <property type="molecule type" value="Genomic_DNA"/>
</dbReference>
<evidence type="ECO:0000313" key="3">
    <source>
        <dbReference type="EMBL" id="PZO11736.1"/>
    </source>
</evidence>
<organism evidence="3 4">
    <name type="scientific">Leptolyngbya foveolarum</name>
    <dbReference type="NCBI Taxonomy" id="47253"/>
    <lineage>
        <taxon>Bacteria</taxon>
        <taxon>Bacillati</taxon>
        <taxon>Cyanobacteriota</taxon>
        <taxon>Cyanophyceae</taxon>
        <taxon>Leptolyngbyales</taxon>
        <taxon>Leptolyngbyaceae</taxon>
        <taxon>Leptolyngbya group</taxon>
        <taxon>Leptolyngbya</taxon>
    </lineage>
</organism>
<proteinExistence type="predicted"/>
<dbReference type="Pfam" id="PF20670">
    <property type="entry name" value="DUF6816"/>
    <property type="match status" value="1"/>
</dbReference>
<gene>
    <name evidence="3" type="ORF">DCF25_18830</name>
</gene>
<feature type="signal peptide" evidence="1">
    <location>
        <begin position="1"/>
        <end position="19"/>
    </location>
</feature>
<evidence type="ECO:0000259" key="2">
    <source>
        <dbReference type="Pfam" id="PF20670"/>
    </source>
</evidence>
<keyword evidence="1" id="KW-0732">Signal</keyword>
<reference evidence="4" key="1">
    <citation type="submission" date="2018-04" db="EMBL/GenBank/DDBJ databases">
        <authorList>
            <person name="Cornet L."/>
        </authorList>
    </citation>
    <scope>NUCLEOTIDE SEQUENCE [LARGE SCALE GENOMIC DNA]</scope>
</reference>
<protein>
    <recommendedName>
        <fullName evidence="2">DUF6816 domain-containing protein</fullName>
    </recommendedName>
</protein>
<accession>A0A2W4TRG7</accession>
<dbReference type="Proteomes" id="UP000249354">
    <property type="component" value="Unassembled WGS sequence"/>
</dbReference>
<evidence type="ECO:0000256" key="1">
    <source>
        <dbReference type="SAM" id="SignalP"/>
    </source>
</evidence>
<feature type="domain" description="DUF6816" evidence="2">
    <location>
        <begin position="41"/>
        <end position="258"/>
    </location>
</feature>
<feature type="chain" id="PRO_5015899403" description="DUF6816 domain-containing protein" evidence="1">
    <location>
        <begin position="20"/>
        <end position="267"/>
    </location>
</feature>
<reference evidence="3 4" key="2">
    <citation type="submission" date="2018-06" db="EMBL/GenBank/DDBJ databases">
        <title>Metagenomic assembly of (sub)arctic Cyanobacteria and their associated microbiome from non-axenic cultures.</title>
        <authorList>
            <person name="Baurain D."/>
        </authorList>
    </citation>
    <scope>NUCLEOTIDE SEQUENCE [LARGE SCALE GENOMIC DNA]</scope>
    <source>
        <strain evidence="3">ULC129bin1</strain>
    </source>
</reference>
<dbReference type="InterPro" id="IPR049213">
    <property type="entry name" value="DUF6816"/>
</dbReference>